<accession>A0AAF0CQZ6</accession>
<dbReference type="GO" id="GO:0006354">
    <property type="term" value="P:DNA-templated transcription elongation"/>
    <property type="evidence" value="ECO:0007669"/>
    <property type="project" value="InterPro"/>
</dbReference>
<reference evidence="3" key="1">
    <citation type="submission" date="2023-03" db="EMBL/GenBank/DDBJ databases">
        <title>Lomoglobus Profundus gen. nov., sp. nov., a novel member of the phylum Verrucomicrobia, isolated from deep-marine sediment of South China Sea.</title>
        <authorList>
            <person name="Ahmad T."/>
            <person name="Ishaq S.E."/>
            <person name="Wang F."/>
        </authorList>
    </citation>
    <scope>NUCLEOTIDE SEQUENCE</scope>
    <source>
        <strain evidence="3">LMO-M01</strain>
    </source>
</reference>
<dbReference type="InterPro" id="IPR036735">
    <property type="entry name" value="NGN_dom_sf"/>
</dbReference>
<organism evidence="3 4">
    <name type="scientific">Synoicihabitans lomoniglobus</name>
    <dbReference type="NCBI Taxonomy" id="2909285"/>
    <lineage>
        <taxon>Bacteria</taxon>
        <taxon>Pseudomonadati</taxon>
        <taxon>Verrucomicrobiota</taxon>
        <taxon>Opitutia</taxon>
        <taxon>Opitutales</taxon>
        <taxon>Opitutaceae</taxon>
        <taxon>Synoicihabitans</taxon>
    </lineage>
</organism>
<feature type="domain" description="NusG-like N-terminal" evidence="2">
    <location>
        <begin position="21"/>
        <end position="81"/>
    </location>
</feature>
<dbReference type="CDD" id="cd09895">
    <property type="entry name" value="NGN_SP_UpxY"/>
    <property type="match status" value="1"/>
</dbReference>
<keyword evidence="4" id="KW-1185">Reference proteome</keyword>
<keyword evidence="1" id="KW-0804">Transcription</keyword>
<protein>
    <submittedName>
        <fullName evidence="3">Transcription termination/antitermination NusG family protein</fullName>
    </submittedName>
</protein>
<dbReference type="SUPFAM" id="SSF82679">
    <property type="entry name" value="N-utilization substance G protein NusG, N-terminal domain"/>
    <property type="match status" value="1"/>
</dbReference>
<dbReference type="Proteomes" id="UP001218638">
    <property type="component" value="Chromosome"/>
</dbReference>
<proteinExistence type="predicted"/>
<gene>
    <name evidence="3" type="ORF">PXH66_06310</name>
</gene>
<dbReference type="EMBL" id="CP119075">
    <property type="protein sequence ID" value="WED66459.1"/>
    <property type="molecule type" value="Genomic_DNA"/>
</dbReference>
<evidence type="ECO:0000313" key="4">
    <source>
        <dbReference type="Proteomes" id="UP001218638"/>
    </source>
</evidence>
<dbReference type="KEGG" id="slom:PXH66_06310"/>
<dbReference type="RefSeq" id="WP_330929095.1">
    <property type="nucleotide sequence ID" value="NZ_CP119075.1"/>
</dbReference>
<evidence type="ECO:0000256" key="1">
    <source>
        <dbReference type="ARBA" id="ARBA00023163"/>
    </source>
</evidence>
<evidence type="ECO:0000259" key="2">
    <source>
        <dbReference type="Pfam" id="PF02357"/>
    </source>
</evidence>
<evidence type="ECO:0000313" key="3">
    <source>
        <dbReference type="EMBL" id="WED66459.1"/>
    </source>
</evidence>
<name>A0AAF0CQZ6_9BACT</name>
<dbReference type="Gene3D" id="3.30.70.940">
    <property type="entry name" value="NusG, N-terminal domain"/>
    <property type="match status" value="1"/>
</dbReference>
<dbReference type="AlphaFoldDB" id="A0AAF0CQZ6"/>
<sequence>MSTATDQPPAFSTFASAANEAWWVCHTKPRCEKKFAALLSAERMAHYLPTITSIRRYGNRERSFTKPLFPSYVFARVPLERKARIYQMDLLARTIPVTDEPQFLQQLADVQKIVSSGFETTIHPLFKKGAPVRVVSGPLRGVEGIIDDPKNPSGIIVAVDVLQQGLHIAINLADLKLLQQ</sequence>
<dbReference type="InterPro" id="IPR006645">
    <property type="entry name" value="NGN-like_dom"/>
</dbReference>
<dbReference type="Pfam" id="PF02357">
    <property type="entry name" value="NusG"/>
    <property type="match status" value="1"/>
</dbReference>